<feature type="region of interest" description="Disordered" evidence="1">
    <location>
        <begin position="635"/>
        <end position="707"/>
    </location>
</feature>
<reference evidence="2 3" key="1">
    <citation type="submission" date="2023-08" db="EMBL/GenBank/DDBJ databases">
        <title>Black Yeasts Isolated from many extreme environments.</title>
        <authorList>
            <person name="Coleine C."/>
            <person name="Stajich J.E."/>
            <person name="Selbmann L."/>
        </authorList>
    </citation>
    <scope>NUCLEOTIDE SEQUENCE [LARGE SCALE GENOMIC DNA]</scope>
    <source>
        <strain evidence="2 3">CCFEE 536</strain>
    </source>
</reference>
<feature type="compositionally biased region" description="Polar residues" evidence="1">
    <location>
        <begin position="497"/>
        <end position="512"/>
    </location>
</feature>
<dbReference type="InterPro" id="IPR018822">
    <property type="entry name" value="UPF0646"/>
</dbReference>
<comment type="caution">
    <text evidence="2">The sequence shown here is derived from an EMBL/GenBank/DDBJ whole genome shotgun (WGS) entry which is preliminary data.</text>
</comment>
<dbReference type="Pfam" id="PF10336">
    <property type="entry name" value="DUF2420"/>
    <property type="match status" value="1"/>
</dbReference>
<feature type="region of interest" description="Disordered" evidence="1">
    <location>
        <begin position="147"/>
        <end position="181"/>
    </location>
</feature>
<organism evidence="2 3">
    <name type="scientific">Cryomyces antarcticus</name>
    <dbReference type="NCBI Taxonomy" id="329879"/>
    <lineage>
        <taxon>Eukaryota</taxon>
        <taxon>Fungi</taxon>
        <taxon>Dikarya</taxon>
        <taxon>Ascomycota</taxon>
        <taxon>Pezizomycotina</taxon>
        <taxon>Dothideomycetes</taxon>
        <taxon>Dothideomycetes incertae sedis</taxon>
        <taxon>Cryomyces</taxon>
    </lineage>
</organism>
<feature type="compositionally biased region" description="Basic and acidic residues" evidence="1">
    <location>
        <begin position="275"/>
        <end position="286"/>
    </location>
</feature>
<sequence length="788" mass="85531">MAHLLPGLSVTVPDDSMEISSDYGRADDDIEIDIDITGAQDNERDDDYMLEDANPEIDLTSYQPDVEYANDDVMLDEDVFAEEDGDMQDDITVPDEELRDASEIGQYSVAPTPEQSDPETQTHDEFAHPEDHYATNEVDEEISYVPEEHHEYQDEIDYNDDIAQASGTAPVAKGPEGSAQHDENAFVNVEQGVDQADDHGRQKSLAENAVHAASIDENTDTAAAESRQDKSIGEATENTADVINGEQRQFSDVIKPSADSGDAFAKEQRASSYEDAEKGHTEDVHHDGESHSLIVTALHPTTVVYQGDEISLFPSRAQKSSEMYLLQDENLVNGSIGDLLQACRSVLDKDVSDDDELVIEVAELGLHISEDSLHAFQTSFSQILDVYVQLCRQEASQTPDPLYMTLGTRPRFSRRLQYLSQAASEGKGLSEVPFLIEIGEELGIEGELPEDVVDGDTVDAATHNLHESEHVLAGLDNNPNDETVLHEDPQAGERESVTITSNEASVAQQRSGSRSDEGRDMAPVHEDFAETVEAPDEVAEGHATGSADNLDQVHYDDLVDDEIEGEDGNEKHSSGSSTIRGDYNPNEDEPDVQDTADSYETNIDHLLNQHTAEDEDRPTGVQSHQQVLYPDGAEAGETAEGHDNNDPEVETEIPEGSVTGAEGVSDESSHLLQDNADTIEDDGYGNDPALSLHGQSRSISPHGVQNERKAHGDVGQLAQAHTLGVDQPSDLELASEDRIDFAGDGGEDMAANENVNTNSAYEDAGGQPGALDIEHADTIGLTTDKHGV</sequence>
<feature type="region of interest" description="Disordered" evidence="1">
    <location>
        <begin position="255"/>
        <end position="286"/>
    </location>
</feature>
<evidence type="ECO:0000256" key="1">
    <source>
        <dbReference type="SAM" id="MobiDB-lite"/>
    </source>
</evidence>
<feature type="compositionally biased region" description="Acidic residues" evidence="1">
    <location>
        <begin position="82"/>
        <end position="98"/>
    </location>
</feature>
<feature type="region of interest" description="Disordered" evidence="1">
    <location>
        <begin position="214"/>
        <end position="240"/>
    </location>
</feature>
<dbReference type="Proteomes" id="UP001357485">
    <property type="component" value="Unassembled WGS sequence"/>
</dbReference>
<feature type="compositionally biased region" description="Basic and acidic residues" evidence="1">
    <location>
        <begin position="483"/>
        <end position="496"/>
    </location>
</feature>
<accession>A0ABR0LQS2</accession>
<evidence type="ECO:0000313" key="2">
    <source>
        <dbReference type="EMBL" id="KAK5202020.1"/>
    </source>
</evidence>
<proteinExistence type="predicted"/>
<feature type="region of interest" description="Disordered" evidence="1">
    <location>
        <begin position="563"/>
        <end position="595"/>
    </location>
</feature>
<feature type="non-terminal residue" evidence="2">
    <location>
        <position position="788"/>
    </location>
</feature>
<name>A0ABR0LQS2_9PEZI</name>
<protein>
    <submittedName>
        <fullName evidence="2">Uncharacterized protein</fullName>
    </submittedName>
</protein>
<evidence type="ECO:0000313" key="3">
    <source>
        <dbReference type="Proteomes" id="UP001357485"/>
    </source>
</evidence>
<feature type="compositionally biased region" description="Acidic residues" evidence="1">
    <location>
        <begin position="585"/>
        <end position="594"/>
    </location>
</feature>
<feature type="region of interest" description="Disordered" evidence="1">
    <location>
        <begin position="473"/>
        <end position="520"/>
    </location>
</feature>
<feature type="region of interest" description="Disordered" evidence="1">
    <location>
        <begin position="1"/>
        <end position="26"/>
    </location>
</feature>
<feature type="region of interest" description="Disordered" evidence="1">
    <location>
        <begin position="82"/>
        <end position="132"/>
    </location>
</feature>
<feature type="compositionally biased region" description="Basic and acidic residues" evidence="1">
    <location>
        <begin position="120"/>
        <end position="132"/>
    </location>
</feature>
<keyword evidence="3" id="KW-1185">Reference proteome</keyword>
<dbReference type="EMBL" id="JAVRRA010016432">
    <property type="protein sequence ID" value="KAK5202020.1"/>
    <property type="molecule type" value="Genomic_DNA"/>
</dbReference>
<gene>
    <name evidence="2" type="ORF">LTR16_000661</name>
</gene>